<protein>
    <submittedName>
        <fullName evidence="1">Uncharacterized protein</fullName>
    </submittedName>
</protein>
<reference evidence="1" key="2">
    <citation type="submission" date="2023-05" db="EMBL/GenBank/DDBJ databases">
        <authorList>
            <person name="Fouks B."/>
        </authorList>
    </citation>
    <scope>NUCLEOTIDE SEQUENCE</scope>
    <source>
        <strain evidence="1">Stay&amp;Tobe</strain>
        <tissue evidence="1">Testes</tissue>
    </source>
</reference>
<dbReference type="AlphaFoldDB" id="A0AAD8ELT3"/>
<feature type="non-terminal residue" evidence="1">
    <location>
        <position position="1"/>
    </location>
</feature>
<evidence type="ECO:0000313" key="1">
    <source>
        <dbReference type="EMBL" id="KAJ9594569.1"/>
    </source>
</evidence>
<keyword evidence="2" id="KW-1185">Reference proteome</keyword>
<name>A0AAD8ELT3_DIPPU</name>
<evidence type="ECO:0000313" key="2">
    <source>
        <dbReference type="Proteomes" id="UP001233999"/>
    </source>
</evidence>
<feature type="non-terminal residue" evidence="1">
    <location>
        <position position="57"/>
    </location>
</feature>
<sequence length="57" mass="6650">IATQYNEKTRQVFLSGQDKTIKLRLQHSIMKVRHVTMFVLDPPRNSSIIHIADESTR</sequence>
<comment type="caution">
    <text evidence="1">The sequence shown here is derived from an EMBL/GenBank/DDBJ whole genome shotgun (WGS) entry which is preliminary data.</text>
</comment>
<accession>A0AAD8ELT3</accession>
<dbReference type="EMBL" id="JASPKZ010002951">
    <property type="protein sequence ID" value="KAJ9594569.1"/>
    <property type="molecule type" value="Genomic_DNA"/>
</dbReference>
<reference evidence="1" key="1">
    <citation type="journal article" date="2023" name="IScience">
        <title>Live-bearing cockroach genome reveals convergent evolutionary mechanisms linked to viviparity in insects and beyond.</title>
        <authorList>
            <person name="Fouks B."/>
            <person name="Harrison M.C."/>
            <person name="Mikhailova A.A."/>
            <person name="Marchal E."/>
            <person name="English S."/>
            <person name="Carruthers M."/>
            <person name="Jennings E.C."/>
            <person name="Chiamaka E.L."/>
            <person name="Frigard R.A."/>
            <person name="Pippel M."/>
            <person name="Attardo G.M."/>
            <person name="Benoit J.B."/>
            <person name="Bornberg-Bauer E."/>
            <person name="Tobe S.S."/>
        </authorList>
    </citation>
    <scope>NUCLEOTIDE SEQUENCE</scope>
    <source>
        <strain evidence="1">Stay&amp;Tobe</strain>
    </source>
</reference>
<organism evidence="1 2">
    <name type="scientific">Diploptera punctata</name>
    <name type="common">Pacific beetle cockroach</name>
    <dbReference type="NCBI Taxonomy" id="6984"/>
    <lineage>
        <taxon>Eukaryota</taxon>
        <taxon>Metazoa</taxon>
        <taxon>Ecdysozoa</taxon>
        <taxon>Arthropoda</taxon>
        <taxon>Hexapoda</taxon>
        <taxon>Insecta</taxon>
        <taxon>Pterygota</taxon>
        <taxon>Neoptera</taxon>
        <taxon>Polyneoptera</taxon>
        <taxon>Dictyoptera</taxon>
        <taxon>Blattodea</taxon>
        <taxon>Blaberoidea</taxon>
        <taxon>Blaberidae</taxon>
        <taxon>Diplopterinae</taxon>
        <taxon>Diploptera</taxon>
    </lineage>
</organism>
<proteinExistence type="predicted"/>
<gene>
    <name evidence="1" type="ORF">L9F63_027450</name>
</gene>
<dbReference type="Proteomes" id="UP001233999">
    <property type="component" value="Unassembled WGS sequence"/>
</dbReference>